<evidence type="ECO:0000313" key="4">
    <source>
        <dbReference type="Proteomes" id="UP001231189"/>
    </source>
</evidence>
<accession>A0AAD8W725</accession>
<dbReference type="GO" id="GO:0010073">
    <property type="term" value="P:meristem maintenance"/>
    <property type="evidence" value="ECO:0007669"/>
    <property type="project" value="InterPro"/>
</dbReference>
<dbReference type="InterPro" id="IPR044824">
    <property type="entry name" value="MAIN-like"/>
</dbReference>
<evidence type="ECO:0000256" key="1">
    <source>
        <dbReference type="SAM" id="MobiDB-lite"/>
    </source>
</evidence>
<dbReference type="AlphaFoldDB" id="A0AAD8W725"/>
<feature type="compositionally biased region" description="Acidic residues" evidence="1">
    <location>
        <begin position="365"/>
        <end position="380"/>
    </location>
</feature>
<dbReference type="InterPro" id="IPR019557">
    <property type="entry name" value="AminoTfrase-like_pln_mobile"/>
</dbReference>
<dbReference type="EMBL" id="JAUUTY010000004">
    <property type="protein sequence ID" value="KAK1644420.1"/>
    <property type="molecule type" value="Genomic_DNA"/>
</dbReference>
<dbReference type="PANTHER" id="PTHR46033">
    <property type="entry name" value="PROTEIN MAIN-LIKE 2"/>
    <property type="match status" value="1"/>
</dbReference>
<feature type="domain" description="Aminotransferase-like plant mobile" evidence="2">
    <location>
        <begin position="1"/>
        <end position="201"/>
    </location>
</feature>
<gene>
    <name evidence="3" type="ORF">QYE76_062225</name>
</gene>
<feature type="region of interest" description="Disordered" evidence="1">
    <location>
        <begin position="303"/>
        <end position="409"/>
    </location>
</feature>
<proteinExistence type="predicted"/>
<name>A0AAD8W725_LOLMU</name>
<organism evidence="3 4">
    <name type="scientific">Lolium multiflorum</name>
    <name type="common">Italian ryegrass</name>
    <name type="synonym">Lolium perenne subsp. multiflorum</name>
    <dbReference type="NCBI Taxonomy" id="4521"/>
    <lineage>
        <taxon>Eukaryota</taxon>
        <taxon>Viridiplantae</taxon>
        <taxon>Streptophyta</taxon>
        <taxon>Embryophyta</taxon>
        <taxon>Tracheophyta</taxon>
        <taxon>Spermatophyta</taxon>
        <taxon>Magnoliopsida</taxon>
        <taxon>Liliopsida</taxon>
        <taxon>Poales</taxon>
        <taxon>Poaceae</taxon>
        <taxon>BOP clade</taxon>
        <taxon>Pooideae</taxon>
        <taxon>Poodae</taxon>
        <taxon>Poeae</taxon>
        <taxon>Poeae Chloroplast Group 2 (Poeae type)</taxon>
        <taxon>Loliodinae</taxon>
        <taxon>Loliinae</taxon>
        <taxon>Lolium</taxon>
    </lineage>
</organism>
<feature type="compositionally biased region" description="Basic residues" evidence="1">
    <location>
        <begin position="386"/>
        <end position="409"/>
    </location>
</feature>
<keyword evidence="4" id="KW-1185">Reference proteome</keyword>
<sequence length="409" mass="48068">MISRTLFADSGGKLAHWCWLKALTVLERRWSWGTAALAYLYRQLDEACRRTGSGNIGGSLLLLSVWSWDRLSVGRPRVLTERPWPHYRQNLDREPTWAFLWDKVSEMTSDPKIMYRHYTEELDTLTAEQVNWEPYGTYYHIGAGMADLNPKCVEEARFWRMRCPLICMWLVEHHQPHRVMRQFGLYQECPPQWQDTNHALHRLDRQRGRSQIGLSIIEATSQRSNTVWKRGPRSKKIAEECEVVWDQSHTNERPIGPMRHFIKNTARKMRRLANLLGCRDTEIAATSSSEEVQIPNDDTILSQGTLSQRKKQATRSAYQLKPRGNAPKRYTPDDYVNRGKKVVIEEDETPPRRSTLRKMRNDEPLSSEEEEEQEQQEQEQEEQHKQQPRQRTKRLAVQKQPVRRGRRGG</sequence>
<protein>
    <recommendedName>
        <fullName evidence="2">Aminotransferase-like plant mobile domain-containing protein</fullName>
    </recommendedName>
</protein>
<evidence type="ECO:0000313" key="3">
    <source>
        <dbReference type="EMBL" id="KAK1644420.1"/>
    </source>
</evidence>
<evidence type="ECO:0000259" key="2">
    <source>
        <dbReference type="Pfam" id="PF10536"/>
    </source>
</evidence>
<reference evidence="3" key="1">
    <citation type="submission" date="2023-07" db="EMBL/GenBank/DDBJ databases">
        <title>A chromosome-level genome assembly of Lolium multiflorum.</title>
        <authorList>
            <person name="Chen Y."/>
            <person name="Copetti D."/>
            <person name="Kolliker R."/>
            <person name="Studer B."/>
        </authorList>
    </citation>
    <scope>NUCLEOTIDE SEQUENCE</scope>
    <source>
        <strain evidence="3">02402/16</strain>
        <tissue evidence="3">Leaf</tissue>
    </source>
</reference>
<dbReference type="Pfam" id="PF10536">
    <property type="entry name" value="PMD"/>
    <property type="match status" value="1"/>
</dbReference>
<dbReference type="Proteomes" id="UP001231189">
    <property type="component" value="Unassembled WGS sequence"/>
</dbReference>
<comment type="caution">
    <text evidence="3">The sequence shown here is derived from an EMBL/GenBank/DDBJ whole genome shotgun (WGS) entry which is preliminary data.</text>
</comment>
<dbReference type="PANTHER" id="PTHR46033:SF87">
    <property type="entry name" value="AMINOTRANSFERASE-LIKE PLANT MOBILE DOMAIN-CONTAINING PROTEIN"/>
    <property type="match status" value="1"/>
</dbReference>